<reference evidence="2 3" key="1">
    <citation type="submission" date="2019-01" db="EMBL/GenBank/DDBJ databases">
        <title>Sequencing of cultivated peanut Arachis hypogaea provides insights into genome evolution and oil improvement.</title>
        <authorList>
            <person name="Chen X."/>
        </authorList>
    </citation>
    <scope>NUCLEOTIDE SEQUENCE [LARGE SCALE GENOMIC DNA]</scope>
    <source>
        <strain evidence="3">cv. Fuhuasheng</strain>
        <tissue evidence="2">Leaves</tissue>
    </source>
</reference>
<organism evidence="2 3">
    <name type="scientific">Arachis hypogaea</name>
    <name type="common">Peanut</name>
    <dbReference type="NCBI Taxonomy" id="3818"/>
    <lineage>
        <taxon>Eukaryota</taxon>
        <taxon>Viridiplantae</taxon>
        <taxon>Streptophyta</taxon>
        <taxon>Embryophyta</taxon>
        <taxon>Tracheophyta</taxon>
        <taxon>Spermatophyta</taxon>
        <taxon>Magnoliopsida</taxon>
        <taxon>eudicotyledons</taxon>
        <taxon>Gunneridae</taxon>
        <taxon>Pentapetalae</taxon>
        <taxon>rosids</taxon>
        <taxon>fabids</taxon>
        <taxon>Fabales</taxon>
        <taxon>Fabaceae</taxon>
        <taxon>Papilionoideae</taxon>
        <taxon>50 kb inversion clade</taxon>
        <taxon>dalbergioids sensu lato</taxon>
        <taxon>Dalbergieae</taxon>
        <taxon>Pterocarpus clade</taxon>
        <taxon>Arachis</taxon>
    </lineage>
</organism>
<evidence type="ECO:0000313" key="3">
    <source>
        <dbReference type="Proteomes" id="UP000289738"/>
    </source>
</evidence>
<sequence>MEGQLKFDDRKKEMNLVGMSYDFDLALENFESDQKLKGWDISLCPRYNAIFDAEATATFEKERMMKELAHREEDAYYKRNPQWGHRGPPRGRYPYFHGQARGCQRGRGRRGRQPSNVSPVDKVKGATPSVHSRIVFPTDGETYSEGVPSPVKLDKGKAVVTASDGDKDKVAGLYEKYFEEGEDEMVSTISIIPNEYLGEYESNPVEDYNVDDEEAFSFIRYEDEPVFFRLGGIVHHKQWFEDVFYGRRTRRLKLSVENKGDSSDEVKSFRNIAKFTDANVGAKVRGLTFAPTLALPNAPMAPTKAMLCRQAGIAKFTDANVGAKVRGLTFAPTLALPNAPMAPTLAQKLGG</sequence>
<evidence type="ECO:0000313" key="2">
    <source>
        <dbReference type="EMBL" id="RYR34892.1"/>
    </source>
</evidence>
<keyword evidence="3" id="KW-1185">Reference proteome</keyword>
<feature type="region of interest" description="Disordered" evidence="1">
    <location>
        <begin position="101"/>
        <end position="124"/>
    </location>
</feature>
<protein>
    <submittedName>
        <fullName evidence="2">Uncharacterized protein</fullName>
    </submittedName>
</protein>
<comment type="caution">
    <text evidence="2">The sequence shown here is derived from an EMBL/GenBank/DDBJ whole genome shotgun (WGS) entry which is preliminary data.</text>
</comment>
<proteinExistence type="predicted"/>
<dbReference type="Proteomes" id="UP000289738">
    <property type="component" value="Chromosome A10"/>
</dbReference>
<gene>
    <name evidence="2" type="ORF">Ahy_A10g049951</name>
</gene>
<dbReference type="AlphaFoldDB" id="A0A445B8A2"/>
<dbReference type="EMBL" id="SDMP01000010">
    <property type="protein sequence ID" value="RYR34892.1"/>
    <property type="molecule type" value="Genomic_DNA"/>
</dbReference>
<accession>A0A445B8A2</accession>
<evidence type="ECO:0000256" key="1">
    <source>
        <dbReference type="SAM" id="MobiDB-lite"/>
    </source>
</evidence>
<name>A0A445B8A2_ARAHY</name>